<evidence type="ECO:0000313" key="14">
    <source>
        <dbReference type="Proteomes" id="UP000694866"/>
    </source>
</evidence>
<dbReference type="GO" id="GO:0005886">
    <property type="term" value="C:plasma membrane"/>
    <property type="evidence" value="ECO:0007669"/>
    <property type="project" value="UniProtKB-SubCell"/>
</dbReference>
<keyword evidence="4" id="KW-1003">Cell membrane</keyword>
<feature type="transmembrane region" description="Helical" evidence="12">
    <location>
        <begin position="129"/>
        <end position="152"/>
    </location>
</feature>
<dbReference type="InterPro" id="IPR038377">
    <property type="entry name" value="Na/Glc_symporter_sf"/>
</dbReference>
<evidence type="ECO:0000313" key="15">
    <source>
        <dbReference type="RefSeq" id="XP_011311898.1"/>
    </source>
</evidence>
<dbReference type="GO" id="GO:0015293">
    <property type="term" value="F:symporter activity"/>
    <property type="evidence" value="ECO:0007669"/>
    <property type="project" value="TreeGrafter"/>
</dbReference>
<reference evidence="15" key="2">
    <citation type="submission" date="2025-04" db="UniProtKB">
        <authorList>
            <consortium name="RefSeq"/>
        </authorList>
    </citation>
    <scope>IDENTIFICATION</scope>
    <source>
        <strain evidence="15">USDA-PBARC FA_bdor</strain>
        <tissue evidence="15">Whole organism</tissue>
    </source>
</reference>
<evidence type="ECO:0000256" key="7">
    <source>
        <dbReference type="ARBA" id="ARBA00023053"/>
    </source>
</evidence>
<evidence type="ECO:0000256" key="6">
    <source>
        <dbReference type="ARBA" id="ARBA00022989"/>
    </source>
</evidence>
<keyword evidence="3" id="KW-0813">Transport</keyword>
<dbReference type="InterPro" id="IPR051163">
    <property type="entry name" value="Sodium:Solute_Symporter_SSF"/>
</dbReference>
<evidence type="ECO:0000256" key="2">
    <source>
        <dbReference type="ARBA" id="ARBA00006434"/>
    </source>
</evidence>
<feature type="transmembrane region" description="Helical" evidence="12">
    <location>
        <begin position="285"/>
        <end position="310"/>
    </location>
</feature>
<dbReference type="RefSeq" id="XP_011311898.1">
    <property type="nucleotide sequence ID" value="XM_011313596.1"/>
</dbReference>
<dbReference type="PANTHER" id="PTHR42985">
    <property type="entry name" value="SODIUM-COUPLED MONOCARBOXYLATE TRANSPORTER"/>
    <property type="match status" value="1"/>
</dbReference>
<dbReference type="PANTHER" id="PTHR42985:SF40">
    <property type="entry name" value="LD47995P-RELATED"/>
    <property type="match status" value="1"/>
</dbReference>
<feature type="transmembrane region" description="Helical" evidence="12">
    <location>
        <begin position="418"/>
        <end position="443"/>
    </location>
</feature>
<gene>
    <name evidence="13" type="primary">CG32669_3</name>
    <name evidence="15" type="synonym">LOC105271826</name>
    <name evidence="13" type="ORF">g.43445</name>
</gene>
<dbReference type="GO" id="GO:0006814">
    <property type="term" value="P:sodium ion transport"/>
    <property type="evidence" value="ECO:0007669"/>
    <property type="project" value="UniProtKB-KW"/>
</dbReference>
<feature type="transmembrane region" description="Helical" evidence="12">
    <location>
        <begin position="20"/>
        <end position="38"/>
    </location>
</feature>
<feature type="transmembrane region" description="Helical" evidence="12">
    <location>
        <begin position="345"/>
        <end position="371"/>
    </location>
</feature>
<feature type="transmembrane region" description="Helical" evidence="12">
    <location>
        <begin position="450"/>
        <end position="467"/>
    </location>
</feature>
<dbReference type="OrthoDB" id="6132759at2759"/>
<feature type="transmembrane region" description="Helical" evidence="12">
    <location>
        <begin position="83"/>
        <end position="108"/>
    </location>
</feature>
<feature type="transmembrane region" description="Helical" evidence="12">
    <location>
        <begin position="164"/>
        <end position="183"/>
    </location>
</feature>
<feature type="transmembrane region" description="Helical" evidence="12">
    <location>
        <begin position="58"/>
        <end position="77"/>
    </location>
</feature>
<dbReference type="Pfam" id="PF00474">
    <property type="entry name" value="SSF"/>
    <property type="match status" value="1"/>
</dbReference>
<feature type="transmembrane region" description="Helical" evidence="12">
    <location>
        <begin position="392"/>
        <end position="412"/>
    </location>
</feature>
<feature type="transmembrane region" description="Helical" evidence="12">
    <location>
        <begin position="246"/>
        <end position="264"/>
    </location>
</feature>
<name>A0A0C9R1A5_9HYME</name>
<keyword evidence="14" id="KW-1185">Reference proteome</keyword>
<keyword evidence="6 12" id="KW-1133">Transmembrane helix</keyword>
<evidence type="ECO:0000256" key="9">
    <source>
        <dbReference type="ARBA" id="ARBA00023136"/>
    </source>
</evidence>
<evidence type="ECO:0000313" key="13">
    <source>
        <dbReference type="EMBL" id="JAG76434.1"/>
    </source>
</evidence>
<dbReference type="GeneID" id="105271826"/>
<accession>A0A0C9R1A5</accession>
<keyword evidence="7" id="KW-0915">Sodium</keyword>
<accession>A0A9R1TND2</accession>
<comment type="similarity">
    <text evidence="2 11">Belongs to the sodium:solute symporter (SSF) (TC 2.A.21) family.</text>
</comment>
<evidence type="ECO:0000256" key="10">
    <source>
        <dbReference type="ARBA" id="ARBA00023201"/>
    </source>
</evidence>
<keyword evidence="8" id="KW-0406">Ion transport</keyword>
<dbReference type="PROSITE" id="PS50283">
    <property type="entry name" value="NA_SOLUT_SYMP_3"/>
    <property type="match status" value="1"/>
</dbReference>
<organism evidence="13">
    <name type="scientific">Fopius arisanus</name>
    <dbReference type="NCBI Taxonomy" id="64838"/>
    <lineage>
        <taxon>Eukaryota</taxon>
        <taxon>Metazoa</taxon>
        <taxon>Ecdysozoa</taxon>
        <taxon>Arthropoda</taxon>
        <taxon>Hexapoda</taxon>
        <taxon>Insecta</taxon>
        <taxon>Pterygota</taxon>
        <taxon>Neoptera</taxon>
        <taxon>Endopterygota</taxon>
        <taxon>Hymenoptera</taxon>
        <taxon>Apocrita</taxon>
        <taxon>Ichneumonoidea</taxon>
        <taxon>Braconidae</taxon>
        <taxon>Opiinae</taxon>
        <taxon>Fopius</taxon>
    </lineage>
</organism>
<evidence type="ECO:0000256" key="5">
    <source>
        <dbReference type="ARBA" id="ARBA00022692"/>
    </source>
</evidence>
<dbReference type="NCBIfam" id="TIGR00813">
    <property type="entry name" value="sss"/>
    <property type="match status" value="1"/>
</dbReference>
<keyword evidence="10" id="KW-0739">Sodium transport</keyword>
<sequence length="584" mass="63439">MEDPNSPIPEEGFLHWPDWLAIGLMLAASAAIGVYYRFTGGKQKTAEEYFTANHSTGVGLLSIAMMVAFLSAISLLGSSGENYTYGCIFNLVYCGLGFGTPIVAYFYLPVFWELQVMSVFEYLERRFGVTARLVASLANFLQTSLYTGVVIYAPSLALEATTGLNGTTSILLIGLICTFYSTIGGIKAVIITDLVQGALMYICVFCVIGVALSEIDGGVSRVIEVASEGGRINFLNFKLDPTERHTFWSLSIGGTFFFLSLYATSQVQVQRMLTAKSIGDARKALFINIPLTLSLTTTVSFSGLVLYTYYRDCDPVLAGKIKSHDMIMPYFAKERMTKVPSLTGIFISGVFSASLSTVSAVLNSLAAIALSDYVKPLLRKLGKELPDNKAAFYGKMLALSIGFLSLAIAFLASKLGSLIQAVTAVHGAIGGPILGLFTLGMFFENANETGAVVGTVFALVFNMWVAFSPKPTPRKLPLSVEGCPNSTLIYTTTIPPEMDESSFLYIHRLSYLWYTPIGLIVGIIAGYVASLFVRRFSKVPISPPDPSLFTPFVASRIRKRCEKEATTGSQVFVLDTKKFDNIDS</sequence>
<protein>
    <submittedName>
        <fullName evidence="13">CG32669_3 protein</fullName>
    </submittedName>
    <submittedName>
        <fullName evidence="15">Sodium-dependent multivitamin transporter</fullName>
    </submittedName>
</protein>
<feature type="transmembrane region" description="Helical" evidence="12">
    <location>
        <begin position="190"/>
        <end position="212"/>
    </location>
</feature>
<dbReference type="EMBL" id="GBYB01006667">
    <property type="protein sequence ID" value="JAG76434.1"/>
    <property type="molecule type" value="Transcribed_RNA"/>
</dbReference>
<dbReference type="CDD" id="cd11492">
    <property type="entry name" value="SLC5sbd_NIS-SMVT"/>
    <property type="match status" value="1"/>
</dbReference>
<evidence type="ECO:0000256" key="4">
    <source>
        <dbReference type="ARBA" id="ARBA00022475"/>
    </source>
</evidence>
<dbReference type="KEGG" id="fas:105271826"/>
<evidence type="ECO:0000256" key="11">
    <source>
        <dbReference type="RuleBase" id="RU362091"/>
    </source>
</evidence>
<dbReference type="AlphaFoldDB" id="A0A0C9R1A5"/>
<keyword evidence="9 12" id="KW-0472">Membrane</keyword>
<reference evidence="13" key="1">
    <citation type="submission" date="2015-01" db="EMBL/GenBank/DDBJ databases">
        <title>Transcriptome Assembly of Fopius arisanus.</title>
        <authorList>
            <person name="Geib S."/>
        </authorList>
    </citation>
    <scope>NUCLEOTIDE SEQUENCE</scope>
</reference>
<dbReference type="InterPro" id="IPR001734">
    <property type="entry name" value="Na/solute_symporter"/>
</dbReference>
<feature type="transmembrane region" description="Helical" evidence="12">
    <location>
        <begin position="511"/>
        <end position="533"/>
    </location>
</feature>
<evidence type="ECO:0000256" key="8">
    <source>
        <dbReference type="ARBA" id="ARBA00023065"/>
    </source>
</evidence>
<evidence type="ECO:0000256" key="3">
    <source>
        <dbReference type="ARBA" id="ARBA00022448"/>
    </source>
</evidence>
<proteinExistence type="inferred from homology"/>
<dbReference type="Gene3D" id="1.20.1730.10">
    <property type="entry name" value="Sodium/glucose cotransporter"/>
    <property type="match status" value="1"/>
</dbReference>
<evidence type="ECO:0000256" key="12">
    <source>
        <dbReference type="SAM" id="Phobius"/>
    </source>
</evidence>
<keyword evidence="5 12" id="KW-0812">Transmembrane</keyword>
<evidence type="ECO:0000256" key="1">
    <source>
        <dbReference type="ARBA" id="ARBA00004651"/>
    </source>
</evidence>
<comment type="subcellular location">
    <subcellularLocation>
        <location evidence="1">Cell membrane</location>
        <topology evidence="1">Multi-pass membrane protein</topology>
    </subcellularLocation>
</comment>
<dbReference type="Proteomes" id="UP000694866">
    <property type="component" value="Unplaced"/>
</dbReference>